<dbReference type="InterPro" id="IPR027417">
    <property type="entry name" value="P-loop_NTPase"/>
</dbReference>
<dbReference type="SUPFAM" id="SSF52540">
    <property type="entry name" value="P-loop containing nucleoside triphosphate hydrolases"/>
    <property type="match status" value="1"/>
</dbReference>
<dbReference type="InterPro" id="IPR041682">
    <property type="entry name" value="AAA_14"/>
</dbReference>
<dbReference type="AlphaFoldDB" id="V2XLT0"/>
<dbReference type="Gene3D" id="3.40.50.300">
    <property type="entry name" value="P-loop containing nucleotide triphosphate hydrolases"/>
    <property type="match status" value="1"/>
</dbReference>
<feature type="domain" description="DUF4143" evidence="2">
    <location>
        <begin position="202"/>
        <end position="360"/>
    </location>
</feature>
<evidence type="ECO:0000313" key="4">
    <source>
        <dbReference type="Proteomes" id="UP000018227"/>
    </source>
</evidence>
<evidence type="ECO:0000259" key="2">
    <source>
        <dbReference type="Pfam" id="PF13635"/>
    </source>
</evidence>
<keyword evidence="4" id="KW-1185">Reference proteome</keyword>
<gene>
    <name evidence="3" type="ORF">GCWU0000282_001977</name>
</gene>
<feature type="domain" description="AAA" evidence="1">
    <location>
        <begin position="19"/>
        <end position="136"/>
    </location>
</feature>
<dbReference type="OrthoDB" id="9801684at2"/>
<evidence type="ECO:0000313" key="3">
    <source>
        <dbReference type="EMBL" id="ESL03104.1"/>
    </source>
</evidence>
<accession>V2XLT0</accession>
<organism evidence="3 4">
    <name type="scientific">Catonella morbi ATCC 51271</name>
    <dbReference type="NCBI Taxonomy" id="592026"/>
    <lineage>
        <taxon>Bacteria</taxon>
        <taxon>Bacillati</taxon>
        <taxon>Bacillota</taxon>
        <taxon>Clostridia</taxon>
        <taxon>Lachnospirales</taxon>
        <taxon>Lachnospiraceae</taxon>
        <taxon>Catonella</taxon>
    </lineage>
</organism>
<sequence length="408" mass="47037">MEYKSRELERKFLKMNRNFKAILVTGARQVGKTTMLKHLAEGTDRTYVTMDNRMARELAKSDPVLFFQTYKPPILIDEIQKAPELFEQIKIMCDESEEKGRFWITGSQQYKMMSKVRETMVGRIGILSLYSLSQREKAGILLEDEPDFSLQALLERQKLFKRNNIIDVYKHIWTGGMPEIQEADSEIREEYFNSYIETYLMRDATEVGGISDTVKFNKFLTACAALISSQINYSTLAEAADISQTTAKNWLNVVQGLGIIYLLPPFENNELKRLVKMPKLYFCDTALCAYLSKWLSVETLMNGAASGHYYENYVVMEFVKTYAYSKAKANLSYYRDSNAKEIDIFIEENDMIHPIEIKKSANPDRREVKKYSVIDKTSLKRGEGGIVCMCEEVIPIDEDNCFIPSNII</sequence>
<evidence type="ECO:0008006" key="5">
    <source>
        <dbReference type="Google" id="ProtNLM"/>
    </source>
</evidence>
<dbReference type="Pfam" id="PF13173">
    <property type="entry name" value="AAA_14"/>
    <property type="match status" value="1"/>
</dbReference>
<evidence type="ECO:0000259" key="1">
    <source>
        <dbReference type="Pfam" id="PF13173"/>
    </source>
</evidence>
<dbReference type="Pfam" id="PF13635">
    <property type="entry name" value="DUF4143"/>
    <property type="match status" value="1"/>
</dbReference>
<comment type="caution">
    <text evidence="3">The sequence shown here is derived from an EMBL/GenBank/DDBJ whole genome shotgun (WGS) entry which is preliminary data.</text>
</comment>
<dbReference type="EMBL" id="ACIL03000013">
    <property type="protein sequence ID" value="ESL03104.1"/>
    <property type="molecule type" value="Genomic_DNA"/>
</dbReference>
<dbReference type="RefSeq" id="WP_023354846.1">
    <property type="nucleotide sequence ID" value="NZ_KI535368.1"/>
</dbReference>
<name>V2XLT0_9FIRM</name>
<dbReference type="PANTHER" id="PTHR43566:SF2">
    <property type="entry name" value="DUF4143 DOMAIN-CONTAINING PROTEIN"/>
    <property type="match status" value="1"/>
</dbReference>
<dbReference type="InterPro" id="IPR025420">
    <property type="entry name" value="DUF4143"/>
</dbReference>
<dbReference type="PANTHER" id="PTHR43566">
    <property type="entry name" value="CONSERVED PROTEIN"/>
    <property type="match status" value="1"/>
</dbReference>
<protein>
    <recommendedName>
        <fullName evidence="5">GTP-binding protein</fullName>
    </recommendedName>
</protein>
<reference evidence="3 4" key="1">
    <citation type="submission" date="2013-06" db="EMBL/GenBank/DDBJ databases">
        <authorList>
            <person name="Weinstock G."/>
            <person name="Sodergren E."/>
            <person name="Clifton S."/>
            <person name="Fulton L."/>
            <person name="Fulton B."/>
            <person name="Courtney L."/>
            <person name="Fronick C."/>
            <person name="Harrison M."/>
            <person name="Strong C."/>
            <person name="Farmer C."/>
            <person name="Delahaunty K."/>
            <person name="Markovic C."/>
            <person name="Hall O."/>
            <person name="Minx P."/>
            <person name="Tomlinson C."/>
            <person name="Mitreva M."/>
            <person name="Nelson J."/>
            <person name="Hou S."/>
            <person name="Wollam A."/>
            <person name="Pepin K.H."/>
            <person name="Johnson M."/>
            <person name="Bhonagiri V."/>
            <person name="Nash W.E."/>
            <person name="Warren W."/>
            <person name="Chinwalla A."/>
            <person name="Mardis E.R."/>
            <person name="Wilson R.K."/>
        </authorList>
    </citation>
    <scope>NUCLEOTIDE SEQUENCE [LARGE SCALE GENOMIC DNA]</scope>
    <source>
        <strain evidence="3 4">ATCC 51271</strain>
    </source>
</reference>
<dbReference type="eggNOG" id="COG1373">
    <property type="taxonomic scope" value="Bacteria"/>
</dbReference>
<proteinExistence type="predicted"/>
<dbReference type="HOGENOM" id="CLU_041527_3_1_9"/>
<dbReference type="Proteomes" id="UP000018227">
    <property type="component" value="Unassembled WGS sequence"/>
</dbReference>